<organism evidence="9">
    <name type="scientific">Medioppia subpectinata</name>
    <dbReference type="NCBI Taxonomy" id="1979941"/>
    <lineage>
        <taxon>Eukaryota</taxon>
        <taxon>Metazoa</taxon>
        <taxon>Ecdysozoa</taxon>
        <taxon>Arthropoda</taxon>
        <taxon>Chelicerata</taxon>
        <taxon>Arachnida</taxon>
        <taxon>Acari</taxon>
        <taxon>Acariformes</taxon>
        <taxon>Sarcoptiformes</taxon>
        <taxon>Oribatida</taxon>
        <taxon>Brachypylina</taxon>
        <taxon>Oppioidea</taxon>
        <taxon>Oppiidae</taxon>
        <taxon>Medioppia</taxon>
    </lineage>
</organism>
<dbReference type="OrthoDB" id="16692at2759"/>
<evidence type="ECO:0000256" key="3">
    <source>
        <dbReference type="ARBA" id="ARBA00022801"/>
    </source>
</evidence>
<feature type="transmembrane region" description="Helical" evidence="7">
    <location>
        <begin position="183"/>
        <end position="201"/>
    </location>
</feature>
<comment type="subcellular location">
    <subcellularLocation>
        <location evidence="1">Membrane</location>
        <topology evidence="1">Multi-pass membrane protein</topology>
    </subcellularLocation>
</comment>
<reference evidence="9" key="1">
    <citation type="submission" date="2020-11" db="EMBL/GenBank/DDBJ databases">
        <authorList>
            <person name="Tran Van P."/>
        </authorList>
    </citation>
    <scope>NUCLEOTIDE SEQUENCE</scope>
</reference>
<dbReference type="EMBL" id="OC857105">
    <property type="protein sequence ID" value="CAD7624743.1"/>
    <property type="molecule type" value="Genomic_DNA"/>
</dbReference>
<feature type="domain" description="Phosphatase tensin-type" evidence="8">
    <location>
        <begin position="246"/>
        <end position="326"/>
    </location>
</feature>
<evidence type="ECO:0000313" key="10">
    <source>
        <dbReference type="Proteomes" id="UP000759131"/>
    </source>
</evidence>
<feature type="transmembrane region" description="Helical" evidence="7">
    <location>
        <begin position="113"/>
        <end position="132"/>
    </location>
</feature>
<dbReference type="AlphaFoldDB" id="A0A7R9PXU5"/>
<dbReference type="GO" id="GO:0005216">
    <property type="term" value="F:monoatomic ion channel activity"/>
    <property type="evidence" value="ECO:0007669"/>
    <property type="project" value="InterPro"/>
</dbReference>
<keyword evidence="3" id="KW-0378">Hydrolase</keyword>
<accession>A0A7R9PXU5</accession>
<evidence type="ECO:0000256" key="2">
    <source>
        <dbReference type="ARBA" id="ARBA00022692"/>
    </source>
</evidence>
<keyword evidence="2 7" id="KW-0812">Transmembrane</keyword>
<proteinExistence type="predicted"/>
<sequence length="326" mass="37375">MSQKYERFSDDTLNDNRMSSTAGVTVGAVVTTNGKKSLTASVNNNQSPPKSVPQNKYSLTTTTAEPTIEISRQEEEGIGGGDDEESKRNANGYESHGFYVHRREKVRRIVENLYFRLFGLVIIIVDLMLLAVDLCVDESATETIIFNSLSMAFGTYFVIEVSLRIYAKTTHIFFTDMLDTLDFAVIFVSYFVTAIYCFVELSGYTRLVLFGRVVRLIRLVMLIRIFYTEPRNVRRGVRQKVSENKRRMRTSLFDLDLTYVTEQIIAMSFPSSGRMAFYRNNIKDVAAFLDKNHGLDSYKVYNLCAEKQYDTTYFHGKVRHIAIDDH</sequence>
<feature type="region of interest" description="Disordered" evidence="6">
    <location>
        <begin position="1"/>
        <end position="22"/>
    </location>
</feature>
<dbReference type="SUPFAM" id="SSF81324">
    <property type="entry name" value="Voltage-gated potassium channels"/>
    <property type="match status" value="1"/>
</dbReference>
<evidence type="ECO:0000313" key="9">
    <source>
        <dbReference type="EMBL" id="CAD7624743.1"/>
    </source>
</evidence>
<dbReference type="InterPro" id="IPR027359">
    <property type="entry name" value="Volt_channel_dom_sf"/>
</dbReference>
<keyword evidence="5 7" id="KW-0472">Membrane</keyword>
<name>A0A7R9PXU5_9ACAR</name>
<evidence type="ECO:0000256" key="4">
    <source>
        <dbReference type="ARBA" id="ARBA00022989"/>
    </source>
</evidence>
<protein>
    <recommendedName>
        <fullName evidence="8">Phosphatase tensin-type domain-containing protein</fullName>
    </recommendedName>
</protein>
<gene>
    <name evidence="9" type="ORF">OSB1V03_LOCUS5184</name>
</gene>
<keyword evidence="4 7" id="KW-1133">Transmembrane helix</keyword>
<feature type="compositionally biased region" description="Polar residues" evidence="6">
    <location>
        <begin position="37"/>
        <end position="65"/>
    </location>
</feature>
<dbReference type="Gene3D" id="3.90.190.10">
    <property type="entry name" value="Protein tyrosine phosphatase superfamily"/>
    <property type="match status" value="1"/>
</dbReference>
<evidence type="ECO:0000256" key="1">
    <source>
        <dbReference type="ARBA" id="ARBA00004141"/>
    </source>
</evidence>
<dbReference type="PANTHER" id="PTHR12305:SF60">
    <property type="entry name" value="PHOSPHATIDYLINOSITOL 3,4,5-TRISPHOSPHATE 3-PHOSPHATASE TPTE2-RELATED"/>
    <property type="match status" value="1"/>
</dbReference>
<dbReference type="Pfam" id="PF00520">
    <property type="entry name" value="Ion_trans"/>
    <property type="match status" value="1"/>
</dbReference>
<dbReference type="InterPro" id="IPR051281">
    <property type="entry name" value="Dual-spec_lipid-protein_phosph"/>
</dbReference>
<dbReference type="InterPro" id="IPR005821">
    <property type="entry name" value="Ion_trans_dom"/>
</dbReference>
<keyword evidence="10" id="KW-1185">Reference proteome</keyword>
<evidence type="ECO:0000259" key="8">
    <source>
        <dbReference type="PROSITE" id="PS51181"/>
    </source>
</evidence>
<feature type="compositionally biased region" description="Basic and acidic residues" evidence="6">
    <location>
        <begin position="1"/>
        <end position="10"/>
    </location>
</feature>
<dbReference type="InterPro" id="IPR029023">
    <property type="entry name" value="Tensin_phosphatase"/>
</dbReference>
<dbReference type="Gene3D" id="1.20.120.350">
    <property type="entry name" value="Voltage-gated potassium channels. Chain C"/>
    <property type="match status" value="1"/>
</dbReference>
<dbReference type="GO" id="GO:0016314">
    <property type="term" value="F:phosphatidylinositol-3,4,5-trisphosphate 3-phosphatase activity"/>
    <property type="evidence" value="ECO:0007669"/>
    <property type="project" value="TreeGrafter"/>
</dbReference>
<evidence type="ECO:0000256" key="7">
    <source>
        <dbReference type="SAM" id="Phobius"/>
    </source>
</evidence>
<evidence type="ECO:0000256" key="6">
    <source>
        <dbReference type="SAM" id="MobiDB-lite"/>
    </source>
</evidence>
<feature type="region of interest" description="Disordered" evidence="6">
    <location>
        <begin position="37"/>
        <end position="89"/>
    </location>
</feature>
<dbReference type="Proteomes" id="UP000759131">
    <property type="component" value="Unassembled WGS sequence"/>
</dbReference>
<feature type="non-terminal residue" evidence="9">
    <location>
        <position position="1"/>
    </location>
</feature>
<dbReference type="GO" id="GO:0016020">
    <property type="term" value="C:membrane"/>
    <property type="evidence" value="ECO:0007669"/>
    <property type="project" value="UniProtKB-SubCell"/>
</dbReference>
<dbReference type="InterPro" id="IPR029021">
    <property type="entry name" value="Prot-tyrosine_phosphatase-like"/>
</dbReference>
<dbReference type="PROSITE" id="PS51181">
    <property type="entry name" value="PPASE_TENSIN"/>
    <property type="match status" value="1"/>
</dbReference>
<feature type="transmembrane region" description="Helical" evidence="7">
    <location>
        <begin position="144"/>
        <end position="163"/>
    </location>
</feature>
<dbReference type="EMBL" id="CAJPIZ010002530">
    <property type="protein sequence ID" value="CAG2105173.1"/>
    <property type="molecule type" value="Genomic_DNA"/>
</dbReference>
<dbReference type="SUPFAM" id="SSF52799">
    <property type="entry name" value="(Phosphotyrosine protein) phosphatases II"/>
    <property type="match status" value="1"/>
</dbReference>
<dbReference type="PANTHER" id="PTHR12305">
    <property type="entry name" value="PHOSPHATASE WITH HOMOLOGY TO TENSIN"/>
    <property type="match status" value="1"/>
</dbReference>
<dbReference type="GO" id="GO:0005829">
    <property type="term" value="C:cytosol"/>
    <property type="evidence" value="ECO:0007669"/>
    <property type="project" value="TreeGrafter"/>
</dbReference>
<evidence type="ECO:0000256" key="5">
    <source>
        <dbReference type="ARBA" id="ARBA00023136"/>
    </source>
</evidence>